<dbReference type="Gene3D" id="3.30.390.110">
    <property type="match status" value="1"/>
</dbReference>
<evidence type="ECO:0000256" key="3">
    <source>
        <dbReference type="ARBA" id="ARBA00023242"/>
    </source>
</evidence>
<dbReference type="Pfam" id="PF01778">
    <property type="entry name" value="Ribosomal_L28e"/>
    <property type="match status" value="1"/>
</dbReference>
<dbReference type="GO" id="GO:0000470">
    <property type="term" value="P:maturation of LSU-rRNA"/>
    <property type="evidence" value="ECO:0007669"/>
    <property type="project" value="TreeGrafter"/>
</dbReference>
<sequence>MSDEIVWQIINQQFCAFKLKTTKGNNFCRNEYSVSGLCNRQSCPLANSRYATVRTSPKGTIYLYIRTIERSHMPAKWWEKIKLSKNYQEALQQIEQRLQYFPKFLLHKCKQRLTRLVQVAARMRRIAAEEARLGEKLVPKMAPKIKHREEARERKALAAAKLERTIERELLDRLRQGAYGDQPLNCNLNIWKKVLNALEAEGQGVRDKDMDKGIEDEMEEESEEEAEEELEKEGLKEEDDSEAGAVEYVSDFDESDEELADIEDWLASEDDDEDDEDDEEDDDEEEDSEEDDEKVLKKKAKAGDKRKRGRAVKPKARKRKEMEVERERARVLDF</sequence>
<gene>
    <name evidence="7" type="ORF">TT172_LOCUS3552</name>
</gene>
<evidence type="ECO:0000256" key="2">
    <source>
        <dbReference type="ARBA" id="ARBA00005514"/>
    </source>
</evidence>
<name>A0A3S4ARF0_9PEZI</name>
<organism evidence="7 8">
    <name type="scientific">Thermothielavioides terrestris</name>
    <dbReference type="NCBI Taxonomy" id="2587410"/>
    <lineage>
        <taxon>Eukaryota</taxon>
        <taxon>Fungi</taxon>
        <taxon>Dikarya</taxon>
        <taxon>Ascomycota</taxon>
        <taxon>Pezizomycotina</taxon>
        <taxon>Sordariomycetes</taxon>
        <taxon>Sordariomycetidae</taxon>
        <taxon>Sordariales</taxon>
        <taxon>Chaetomiaceae</taxon>
        <taxon>Thermothielavioides</taxon>
    </lineage>
</organism>
<dbReference type="AlphaFoldDB" id="A0A3S4ARF0"/>
<keyword evidence="3 4" id="KW-0539">Nucleus</keyword>
<dbReference type="GO" id="GO:0005730">
    <property type="term" value="C:nucleolus"/>
    <property type="evidence" value="ECO:0007669"/>
    <property type="project" value="UniProtKB-UniRule"/>
</dbReference>
<dbReference type="PANTHER" id="PTHR23405:SF4">
    <property type="entry name" value="PROTEIN MAK16 HOMOLOG"/>
    <property type="match status" value="1"/>
</dbReference>
<dbReference type="EMBL" id="OUUZ01000008">
    <property type="protein sequence ID" value="SPQ21133.1"/>
    <property type="molecule type" value="Genomic_DNA"/>
</dbReference>
<feature type="domain" description="Ribosomal eL28/Mak16" evidence="6">
    <location>
        <begin position="5"/>
        <end position="118"/>
    </location>
</feature>
<dbReference type="PANTHER" id="PTHR23405">
    <property type="entry name" value="MAINTENANCE OF KILLER 16 MAK16 PROTEIN-RELATED"/>
    <property type="match status" value="1"/>
</dbReference>
<evidence type="ECO:0000256" key="4">
    <source>
        <dbReference type="PIRNR" id="PIRNR003352"/>
    </source>
</evidence>
<comment type="similarity">
    <text evidence="2 4">Belongs to the MAK16 family.</text>
</comment>
<feature type="compositionally biased region" description="Basic and acidic residues" evidence="5">
    <location>
        <begin position="204"/>
        <end position="215"/>
    </location>
</feature>
<dbReference type="PIRSF" id="PIRSF003352">
    <property type="entry name" value="MAK16"/>
    <property type="match status" value="1"/>
</dbReference>
<dbReference type="FunFam" id="3.30.390.110:FF:000001">
    <property type="entry name" value="Protein MAK16 homolog"/>
    <property type="match status" value="1"/>
</dbReference>
<reference evidence="7 8" key="1">
    <citation type="submission" date="2018-04" db="EMBL/GenBank/DDBJ databases">
        <authorList>
            <person name="Huttner S."/>
            <person name="Dainat J."/>
        </authorList>
    </citation>
    <scope>NUCLEOTIDE SEQUENCE [LARGE SCALE GENOMIC DNA]</scope>
</reference>
<feature type="compositionally biased region" description="Acidic residues" evidence="5">
    <location>
        <begin position="216"/>
        <end position="242"/>
    </location>
</feature>
<protein>
    <recommendedName>
        <fullName evidence="4">Protein MAK16</fullName>
    </recommendedName>
</protein>
<evidence type="ECO:0000313" key="7">
    <source>
        <dbReference type="EMBL" id="SPQ21133.1"/>
    </source>
</evidence>
<feature type="region of interest" description="Disordered" evidence="5">
    <location>
        <begin position="203"/>
        <end position="334"/>
    </location>
</feature>
<comment type="subcellular location">
    <subcellularLocation>
        <location evidence="1">Nucleus</location>
    </subcellularLocation>
</comment>
<evidence type="ECO:0000259" key="6">
    <source>
        <dbReference type="Pfam" id="PF01778"/>
    </source>
</evidence>
<accession>A0A3S4ARF0</accession>
<feature type="compositionally biased region" description="Basic residues" evidence="5">
    <location>
        <begin position="296"/>
        <end position="319"/>
    </location>
</feature>
<proteinExistence type="inferred from homology"/>
<dbReference type="Pfam" id="PF04874">
    <property type="entry name" value="Mak16"/>
    <property type="match status" value="1"/>
</dbReference>
<dbReference type="InterPro" id="IPR029004">
    <property type="entry name" value="Ribosomal_eL28/Mak16"/>
</dbReference>
<dbReference type="GO" id="GO:0030687">
    <property type="term" value="C:preribosome, large subunit precursor"/>
    <property type="evidence" value="ECO:0007669"/>
    <property type="project" value="TreeGrafter"/>
</dbReference>
<dbReference type="InterPro" id="IPR006958">
    <property type="entry name" value="Mak16"/>
</dbReference>
<evidence type="ECO:0000256" key="1">
    <source>
        <dbReference type="ARBA" id="ARBA00004123"/>
    </source>
</evidence>
<dbReference type="Proteomes" id="UP000289323">
    <property type="component" value="Unassembled WGS sequence"/>
</dbReference>
<feature type="compositionally biased region" description="Acidic residues" evidence="5">
    <location>
        <begin position="250"/>
        <end position="293"/>
    </location>
</feature>
<evidence type="ECO:0000313" key="8">
    <source>
        <dbReference type="Proteomes" id="UP000289323"/>
    </source>
</evidence>
<dbReference type="GO" id="GO:0000460">
    <property type="term" value="P:maturation of 5.8S rRNA"/>
    <property type="evidence" value="ECO:0007669"/>
    <property type="project" value="TreeGrafter"/>
</dbReference>
<feature type="compositionally biased region" description="Basic and acidic residues" evidence="5">
    <location>
        <begin position="320"/>
        <end position="334"/>
    </location>
</feature>
<evidence type="ECO:0000256" key="5">
    <source>
        <dbReference type="SAM" id="MobiDB-lite"/>
    </source>
</evidence>